<dbReference type="SUPFAM" id="SSF103473">
    <property type="entry name" value="MFS general substrate transporter"/>
    <property type="match status" value="1"/>
</dbReference>
<comment type="subcellular location">
    <subcellularLocation>
        <location evidence="1">Cell membrane</location>
        <topology evidence="1">Multi-pass membrane protein</topology>
    </subcellularLocation>
</comment>
<dbReference type="Pfam" id="PF07690">
    <property type="entry name" value="MFS_1"/>
    <property type="match status" value="1"/>
</dbReference>
<feature type="transmembrane region" description="Helical" evidence="7">
    <location>
        <begin position="173"/>
        <end position="192"/>
    </location>
</feature>
<feature type="transmembrane region" description="Helical" evidence="7">
    <location>
        <begin position="335"/>
        <end position="354"/>
    </location>
</feature>
<dbReference type="InterPro" id="IPR004638">
    <property type="entry name" value="EmrB-like"/>
</dbReference>
<feature type="transmembrane region" description="Helical" evidence="7">
    <location>
        <begin position="399"/>
        <end position="420"/>
    </location>
</feature>
<dbReference type="KEGG" id="kbs:EPA93_07300"/>
<keyword evidence="5 7" id="KW-1133">Transmembrane helix</keyword>
<evidence type="ECO:0000256" key="3">
    <source>
        <dbReference type="ARBA" id="ARBA00022475"/>
    </source>
</evidence>
<dbReference type="Gene3D" id="1.20.1720.10">
    <property type="entry name" value="Multidrug resistance protein D"/>
    <property type="match status" value="1"/>
</dbReference>
<dbReference type="OrthoDB" id="146360at2"/>
<feature type="transmembrane region" description="Helical" evidence="7">
    <location>
        <begin position="301"/>
        <end position="323"/>
    </location>
</feature>
<keyword evidence="10" id="KW-1185">Reference proteome</keyword>
<dbReference type="GO" id="GO:0022857">
    <property type="term" value="F:transmembrane transporter activity"/>
    <property type="evidence" value="ECO:0007669"/>
    <property type="project" value="InterPro"/>
</dbReference>
<dbReference type="EMBL" id="CP035758">
    <property type="protein sequence ID" value="QBD75823.1"/>
    <property type="molecule type" value="Genomic_DNA"/>
</dbReference>
<feature type="transmembrane region" description="Helical" evidence="7">
    <location>
        <begin position="271"/>
        <end position="295"/>
    </location>
</feature>
<dbReference type="NCBIfam" id="TIGR00711">
    <property type="entry name" value="efflux_EmrB"/>
    <property type="match status" value="1"/>
</dbReference>
<dbReference type="InterPro" id="IPR036259">
    <property type="entry name" value="MFS_trans_sf"/>
</dbReference>
<gene>
    <name evidence="9" type="ORF">EPA93_07300</name>
</gene>
<evidence type="ECO:0000313" key="9">
    <source>
        <dbReference type="EMBL" id="QBD75823.1"/>
    </source>
</evidence>
<evidence type="ECO:0000256" key="4">
    <source>
        <dbReference type="ARBA" id="ARBA00022692"/>
    </source>
</evidence>
<evidence type="ECO:0000256" key="7">
    <source>
        <dbReference type="SAM" id="Phobius"/>
    </source>
</evidence>
<feature type="transmembrane region" description="Helical" evidence="7">
    <location>
        <begin position="432"/>
        <end position="453"/>
    </location>
</feature>
<organism evidence="9 10">
    <name type="scientific">Ktedonosporobacter rubrisoli</name>
    <dbReference type="NCBI Taxonomy" id="2509675"/>
    <lineage>
        <taxon>Bacteria</taxon>
        <taxon>Bacillati</taxon>
        <taxon>Chloroflexota</taxon>
        <taxon>Ktedonobacteria</taxon>
        <taxon>Ktedonobacterales</taxon>
        <taxon>Ktedonosporobacteraceae</taxon>
        <taxon>Ktedonosporobacter</taxon>
    </lineage>
</organism>
<dbReference type="Gene3D" id="1.20.1250.20">
    <property type="entry name" value="MFS general substrate transporter like domains"/>
    <property type="match status" value="1"/>
</dbReference>
<feature type="transmembrane region" description="Helical" evidence="7">
    <location>
        <begin position="51"/>
        <end position="70"/>
    </location>
</feature>
<dbReference type="Proteomes" id="UP000290365">
    <property type="component" value="Chromosome"/>
</dbReference>
<dbReference type="AlphaFoldDB" id="A0A4P6JL71"/>
<dbReference type="PROSITE" id="PS50850">
    <property type="entry name" value="MFS"/>
    <property type="match status" value="1"/>
</dbReference>
<feature type="transmembrane region" description="Helical" evidence="7">
    <location>
        <begin position="15"/>
        <end position="39"/>
    </location>
</feature>
<dbReference type="PANTHER" id="PTHR42718">
    <property type="entry name" value="MAJOR FACILITATOR SUPERFAMILY MULTIDRUG TRANSPORTER MFSC"/>
    <property type="match status" value="1"/>
</dbReference>
<protein>
    <submittedName>
        <fullName evidence="9">DHA2 family efflux MFS transporter permease subunit</fullName>
    </submittedName>
</protein>
<feature type="transmembrane region" description="Helical" evidence="7">
    <location>
        <begin position="82"/>
        <end position="105"/>
    </location>
</feature>
<feature type="transmembrane region" description="Helical" evidence="7">
    <location>
        <begin position="111"/>
        <end position="132"/>
    </location>
</feature>
<keyword evidence="2" id="KW-0813">Transport</keyword>
<keyword evidence="6 7" id="KW-0472">Membrane</keyword>
<feature type="transmembrane region" description="Helical" evidence="7">
    <location>
        <begin position="228"/>
        <end position="250"/>
    </location>
</feature>
<evidence type="ECO:0000259" key="8">
    <source>
        <dbReference type="PROSITE" id="PS50850"/>
    </source>
</evidence>
<feature type="transmembrane region" description="Helical" evidence="7">
    <location>
        <begin position="144"/>
        <end position="167"/>
    </location>
</feature>
<sequence>MVDTSGRQVEMRYTLPLIAICTGYFMTILDLTVVNVALVNIKQQLGADVTGLQWIVDGYSLVFASFLLTGGALGDRLGGRRVFLGGVTLFTLASTLCGAAPSLFVLQIARAFQGLGAALLVPTTLALINTTFPEARARGRAIGIWAAVATIAAVSGPILGGLLVNALSWRSVFLLNLPIGILCFLLTYRFVAPGTSQGGRSLDLTGQLTSIATLALLTFALIEGSALGISSPSILVAYAGCILFLLLFLWREQRASSPMFPLKMLHERTFSAANIVAVCQTFTFYSSLFILSLFLQQVRHYSASATGFALIPEFGFALLATLIAGKLLSRIGAKGVMLCGLLISIPACLGFWLIDAKSSYPLIACMLALLGFGLSLVLPAMTEAAISHAPKEQSGIASGILNASRQVGGVLGVAILGALVGKPQTFIADMHIAFIIAGGVVALGFIVALCFVAERRTD</sequence>
<feature type="transmembrane region" description="Helical" evidence="7">
    <location>
        <begin position="360"/>
        <end position="378"/>
    </location>
</feature>
<dbReference type="PANTHER" id="PTHR42718:SF40">
    <property type="entry name" value="METHYLENOMYCIN A RESISTANCE PROTEIN"/>
    <property type="match status" value="1"/>
</dbReference>
<accession>A0A4P6JL71</accession>
<evidence type="ECO:0000256" key="6">
    <source>
        <dbReference type="ARBA" id="ARBA00023136"/>
    </source>
</evidence>
<dbReference type="CDD" id="cd17321">
    <property type="entry name" value="MFS_MMR_MDR_like"/>
    <property type="match status" value="1"/>
</dbReference>
<evidence type="ECO:0000313" key="10">
    <source>
        <dbReference type="Proteomes" id="UP000290365"/>
    </source>
</evidence>
<keyword evidence="3" id="KW-1003">Cell membrane</keyword>
<keyword evidence="4 7" id="KW-0812">Transmembrane</keyword>
<proteinExistence type="predicted"/>
<evidence type="ECO:0000256" key="2">
    <source>
        <dbReference type="ARBA" id="ARBA00022448"/>
    </source>
</evidence>
<dbReference type="GO" id="GO:0005886">
    <property type="term" value="C:plasma membrane"/>
    <property type="evidence" value="ECO:0007669"/>
    <property type="project" value="UniProtKB-SubCell"/>
</dbReference>
<dbReference type="InterPro" id="IPR020846">
    <property type="entry name" value="MFS_dom"/>
</dbReference>
<feature type="domain" description="Major facilitator superfamily (MFS) profile" evidence="8">
    <location>
        <begin position="16"/>
        <end position="456"/>
    </location>
</feature>
<dbReference type="InterPro" id="IPR011701">
    <property type="entry name" value="MFS"/>
</dbReference>
<dbReference type="RefSeq" id="WP_129886420.1">
    <property type="nucleotide sequence ID" value="NZ_CP035758.1"/>
</dbReference>
<reference evidence="9 10" key="1">
    <citation type="submission" date="2019-01" db="EMBL/GenBank/DDBJ databases">
        <title>Ktedonosporobacter rubrisoli SCAWS-G2.</title>
        <authorList>
            <person name="Huang Y."/>
            <person name="Yan B."/>
        </authorList>
    </citation>
    <scope>NUCLEOTIDE SEQUENCE [LARGE SCALE GENOMIC DNA]</scope>
    <source>
        <strain evidence="9 10">SCAWS-G2</strain>
    </source>
</reference>
<name>A0A4P6JL71_KTERU</name>
<evidence type="ECO:0000256" key="1">
    <source>
        <dbReference type="ARBA" id="ARBA00004651"/>
    </source>
</evidence>
<evidence type="ECO:0000256" key="5">
    <source>
        <dbReference type="ARBA" id="ARBA00022989"/>
    </source>
</evidence>